<accession>A0A6A6XYC5</accession>
<evidence type="ECO:0000259" key="1">
    <source>
        <dbReference type="PROSITE" id="PS50181"/>
    </source>
</evidence>
<feature type="domain" description="F-box" evidence="1">
    <location>
        <begin position="1"/>
        <end position="50"/>
    </location>
</feature>
<gene>
    <name evidence="2 4" type="ORF">BDZ99DRAFT_469780</name>
</gene>
<name>A0A6A6XYC5_9PEZI</name>
<dbReference type="PROSITE" id="PS50181">
    <property type="entry name" value="FBOX"/>
    <property type="match status" value="1"/>
</dbReference>
<dbReference type="EMBL" id="MU003733">
    <property type="protein sequence ID" value="KAF2801263.1"/>
    <property type="molecule type" value="Genomic_DNA"/>
</dbReference>
<reference evidence="4" key="3">
    <citation type="submission" date="2025-04" db="UniProtKB">
        <authorList>
            <consortium name="RefSeq"/>
        </authorList>
    </citation>
    <scope>IDENTIFICATION</scope>
    <source>
        <strain evidence="4">CBS 304.34</strain>
    </source>
</reference>
<dbReference type="Proteomes" id="UP000504636">
    <property type="component" value="Unplaced"/>
</dbReference>
<dbReference type="GeneID" id="54462474"/>
<reference evidence="4" key="2">
    <citation type="submission" date="2020-04" db="EMBL/GenBank/DDBJ databases">
        <authorList>
            <consortium name="NCBI Genome Project"/>
        </authorList>
    </citation>
    <scope>NUCLEOTIDE SEQUENCE</scope>
    <source>
        <strain evidence="4">CBS 304.34</strain>
    </source>
</reference>
<evidence type="ECO:0000313" key="2">
    <source>
        <dbReference type="EMBL" id="KAF2801263.1"/>
    </source>
</evidence>
<organism evidence="2">
    <name type="scientific">Mytilinidion resinicola</name>
    <dbReference type="NCBI Taxonomy" id="574789"/>
    <lineage>
        <taxon>Eukaryota</taxon>
        <taxon>Fungi</taxon>
        <taxon>Dikarya</taxon>
        <taxon>Ascomycota</taxon>
        <taxon>Pezizomycotina</taxon>
        <taxon>Dothideomycetes</taxon>
        <taxon>Pleosporomycetidae</taxon>
        <taxon>Mytilinidiales</taxon>
        <taxon>Mytilinidiaceae</taxon>
        <taxon>Mytilinidion</taxon>
    </lineage>
</organism>
<reference evidence="2 4" key="1">
    <citation type="journal article" date="2020" name="Stud. Mycol.">
        <title>101 Dothideomycetes genomes: a test case for predicting lifestyles and emergence of pathogens.</title>
        <authorList>
            <person name="Haridas S."/>
            <person name="Albert R."/>
            <person name="Binder M."/>
            <person name="Bloem J."/>
            <person name="Labutti K."/>
            <person name="Salamov A."/>
            <person name="Andreopoulos B."/>
            <person name="Baker S."/>
            <person name="Barry K."/>
            <person name="Bills G."/>
            <person name="Bluhm B."/>
            <person name="Cannon C."/>
            <person name="Castanera R."/>
            <person name="Culley D."/>
            <person name="Daum C."/>
            <person name="Ezra D."/>
            <person name="Gonzalez J."/>
            <person name="Henrissat B."/>
            <person name="Kuo A."/>
            <person name="Liang C."/>
            <person name="Lipzen A."/>
            <person name="Lutzoni F."/>
            <person name="Magnuson J."/>
            <person name="Mondo S."/>
            <person name="Nolan M."/>
            <person name="Ohm R."/>
            <person name="Pangilinan J."/>
            <person name="Park H.-J."/>
            <person name="Ramirez L."/>
            <person name="Alfaro M."/>
            <person name="Sun H."/>
            <person name="Tritt A."/>
            <person name="Yoshinaga Y."/>
            <person name="Zwiers L.-H."/>
            <person name="Turgeon B."/>
            <person name="Goodwin S."/>
            <person name="Spatafora J."/>
            <person name="Crous P."/>
            <person name="Grigoriev I."/>
        </authorList>
    </citation>
    <scope>NUCLEOTIDE SEQUENCE</scope>
    <source>
        <strain evidence="2 4">CBS 304.34</strain>
    </source>
</reference>
<evidence type="ECO:0000313" key="3">
    <source>
        <dbReference type="Proteomes" id="UP000504636"/>
    </source>
</evidence>
<protein>
    <recommendedName>
        <fullName evidence="1">F-box domain-containing protein</fullName>
    </recommendedName>
</protein>
<keyword evidence="3" id="KW-1185">Reference proteome</keyword>
<sequence>MALHTVPNEILLEISQWLKDSDLNSLAQAHRNIYEFLQPELHQRAVMDRLECCQDSGHYNGTGRRCVA</sequence>
<evidence type="ECO:0000313" key="4">
    <source>
        <dbReference type="RefSeq" id="XP_033568227.1"/>
    </source>
</evidence>
<proteinExistence type="predicted"/>
<dbReference type="RefSeq" id="XP_033568227.1">
    <property type="nucleotide sequence ID" value="XM_033721581.1"/>
</dbReference>
<dbReference type="AlphaFoldDB" id="A0A6A6XYC5"/>
<dbReference type="InterPro" id="IPR001810">
    <property type="entry name" value="F-box_dom"/>
</dbReference>